<sequence>PLPTSLAESCLSSLTPFITAIIHSSLTTGIVPSQLKTAAVTPILKKSGADPNNFNILRPISNLPFIKKNSGEIRRLPTPLSTGTKNSLRTILIWFSPRSQYRKCSLKNH</sequence>
<feature type="non-terminal residue" evidence="1">
    <location>
        <position position="1"/>
    </location>
</feature>
<dbReference type="AlphaFoldDB" id="A0A1A8BJK6"/>
<evidence type="ECO:0000313" key="1">
    <source>
        <dbReference type="EMBL" id="SBP67068.1"/>
    </source>
</evidence>
<reference evidence="1" key="2">
    <citation type="submission" date="2016-06" db="EMBL/GenBank/DDBJ databases">
        <title>The genome of a short-lived fish provides insights into sex chromosome evolution and the genetic control of aging.</title>
        <authorList>
            <person name="Reichwald K."/>
            <person name="Felder M."/>
            <person name="Petzold A."/>
            <person name="Koch P."/>
            <person name="Groth M."/>
            <person name="Platzer M."/>
        </authorList>
    </citation>
    <scope>NUCLEOTIDE SEQUENCE</scope>
    <source>
        <tissue evidence="1">Brain</tissue>
    </source>
</reference>
<organism evidence="1">
    <name type="scientific">Nothobranchius kadleci</name>
    <name type="common">African annual killifish</name>
    <dbReference type="NCBI Taxonomy" id="1051664"/>
    <lineage>
        <taxon>Eukaryota</taxon>
        <taxon>Metazoa</taxon>
        <taxon>Chordata</taxon>
        <taxon>Craniata</taxon>
        <taxon>Vertebrata</taxon>
        <taxon>Euteleostomi</taxon>
        <taxon>Actinopterygii</taxon>
        <taxon>Neopterygii</taxon>
        <taxon>Teleostei</taxon>
        <taxon>Neoteleostei</taxon>
        <taxon>Acanthomorphata</taxon>
        <taxon>Ovalentaria</taxon>
        <taxon>Atherinomorphae</taxon>
        <taxon>Cyprinodontiformes</taxon>
        <taxon>Nothobranchiidae</taxon>
        <taxon>Nothobranchius</taxon>
    </lineage>
</organism>
<reference evidence="1" key="1">
    <citation type="submission" date="2016-05" db="EMBL/GenBank/DDBJ databases">
        <authorList>
            <person name="Lavstsen T."/>
            <person name="Jespersen J.S."/>
        </authorList>
    </citation>
    <scope>NUCLEOTIDE SEQUENCE</scope>
    <source>
        <tissue evidence="1">Brain</tissue>
    </source>
</reference>
<gene>
    <name evidence="1" type="primary">Nfu_g_1_011817</name>
</gene>
<accession>A0A1A8BJK6</accession>
<protein>
    <submittedName>
        <fullName evidence="1">Uncharacterized protein</fullName>
    </submittedName>
</protein>
<proteinExistence type="predicted"/>
<dbReference type="EMBL" id="HADZ01003127">
    <property type="protein sequence ID" value="SBP67068.1"/>
    <property type="molecule type" value="Transcribed_RNA"/>
</dbReference>
<name>A0A1A8BJK6_NOTKA</name>
<feature type="non-terminal residue" evidence="1">
    <location>
        <position position="109"/>
    </location>
</feature>